<dbReference type="RefSeq" id="XP_024744775.1">
    <property type="nucleotide sequence ID" value="XM_024888883.1"/>
</dbReference>
<organism evidence="1 2">
    <name type="scientific">Trichoderma citrinoviride</name>
    <dbReference type="NCBI Taxonomy" id="58853"/>
    <lineage>
        <taxon>Eukaryota</taxon>
        <taxon>Fungi</taxon>
        <taxon>Dikarya</taxon>
        <taxon>Ascomycota</taxon>
        <taxon>Pezizomycotina</taxon>
        <taxon>Sordariomycetes</taxon>
        <taxon>Hypocreomycetidae</taxon>
        <taxon>Hypocreales</taxon>
        <taxon>Hypocreaceae</taxon>
        <taxon>Trichoderma</taxon>
    </lineage>
</organism>
<gene>
    <name evidence="1" type="ORF">BBK36DRAFT_1043500</name>
</gene>
<evidence type="ECO:0000313" key="2">
    <source>
        <dbReference type="Proteomes" id="UP000241546"/>
    </source>
</evidence>
<keyword evidence="2" id="KW-1185">Reference proteome</keyword>
<proteinExistence type="predicted"/>
<dbReference type="EMBL" id="KZ680519">
    <property type="protein sequence ID" value="PTB61455.1"/>
    <property type="molecule type" value="Genomic_DNA"/>
</dbReference>
<evidence type="ECO:0000313" key="1">
    <source>
        <dbReference type="EMBL" id="PTB61455.1"/>
    </source>
</evidence>
<accession>A0A2T4AWM0</accession>
<name>A0A2T4AWM0_9HYPO</name>
<reference evidence="2" key="1">
    <citation type="submission" date="2016-07" db="EMBL/GenBank/DDBJ databases">
        <title>Multiple horizontal gene transfer events from other fungi enriched the ability of initially mycotrophic Trichoderma (Ascomycota) to feed on dead plant biomass.</title>
        <authorList>
            <consortium name="DOE Joint Genome Institute"/>
            <person name="Atanasova L."/>
            <person name="Chenthamara K."/>
            <person name="Zhang J."/>
            <person name="Grujic M."/>
            <person name="Henrissat B."/>
            <person name="Kuo A."/>
            <person name="Aerts A."/>
            <person name="Salamov A."/>
            <person name="Lipzen A."/>
            <person name="Labutti K."/>
            <person name="Barry K."/>
            <person name="Miao Y."/>
            <person name="Rahimi M.J."/>
            <person name="Shen Q."/>
            <person name="Grigoriev I.V."/>
            <person name="Kubicek C.P."/>
            <person name="Druzhinina I.S."/>
        </authorList>
    </citation>
    <scope>NUCLEOTIDE SEQUENCE [LARGE SCALE GENOMIC DNA]</scope>
    <source>
        <strain evidence="2">TUCIM 6016</strain>
    </source>
</reference>
<sequence length="125" mass="13957">MRNAQPGCQVQNWRVASSRSHQGGIRERQRASSTKIRTCLLSIPCALRRILVDGYNIGACPQPRCWRICCFLLSHALGIGRVSFVLCCTQPMTLFRCFKIVQDAQALFGIELGGRLNGYDEPSRG</sequence>
<protein>
    <submittedName>
        <fullName evidence="1">Uncharacterized protein</fullName>
    </submittedName>
</protein>
<dbReference type="AlphaFoldDB" id="A0A2T4AWM0"/>
<dbReference type="GeneID" id="36597002"/>
<dbReference type="Proteomes" id="UP000241546">
    <property type="component" value="Unassembled WGS sequence"/>
</dbReference>